<dbReference type="InterPro" id="IPR036388">
    <property type="entry name" value="WH-like_DNA-bd_sf"/>
</dbReference>
<dbReference type="InterPro" id="IPR035472">
    <property type="entry name" value="RpiR-like_SIS"/>
</dbReference>
<dbReference type="Gene3D" id="3.40.50.10490">
    <property type="entry name" value="Glucose-6-phosphate isomerase like protein, domain 1"/>
    <property type="match status" value="1"/>
</dbReference>
<keyword evidence="3" id="KW-0804">Transcription</keyword>
<dbReference type="CDD" id="cd05013">
    <property type="entry name" value="SIS_RpiR"/>
    <property type="match status" value="1"/>
</dbReference>
<dbReference type="Gene3D" id="1.10.10.10">
    <property type="entry name" value="Winged helix-like DNA-binding domain superfamily/Winged helix DNA-binding domain"/>
    <property type="match status" value="1"/>
</dbReference>
<evidence type="ECO:0000256" key="1">
    <source>
        <dbReference type="ARBA" id="ARBA00023015"/>
    </source>
</evidence>
<keyword evidence="1" id="KW-0805">Transcription regulation</keyword>
<dbReference type="PANTHER" id="PTHR30514:SF10">
    <property type="entry name" value="MURR_RPIR FAMILY TRANSCRIPTIONAL REGULATOR"/>
    <property type="match status" value="1"/>
</dbReference>
<protein>
    <submittedName>
        <fullName evidence="6">Putative HTH-type transcriptional regulator YbbH</fullName>
    </submittedName>
</protein>
<proteinExistence type="predicted"/>
<organism evidence="6 7">
    <name type="scientific">Clostridium chromiireducens</name>
    <dbReference type="NCBI Taxonomy" id="225345"/>
    <lineage>
        <taxon>Bacteria</taxon>
        <taxon>Bacillati</taxon>
        <taxon>Bacillota</taxon>
        <taxon>Clostridia</taxon>
        <taxon>Eubacteriales</taxon>
        <taxon>Clostridiaceae</taxon>
        <taxon>Clostridium</taxon>
    </lineage>
</organism>
<dbReference type="SUPFAM" id="SSF53697">
    <property type="entry name" value="SIS domain"/>
    <property type="match status" value="1"/>
</dbReference>
<dbReference type="PROSITE" id="PS51464">
    <property type="entry name" value="SIS"/>
    <property type="match status" value="1"/>
</dbReference>
<dbReference type="InterPro" id="IPR001347">
    <property type="entry name" value="SIS_dom"/>
</dbReference>
<dbReference type="InterPro" id="IPR009057">
    <property type="entry name" value="Homeodomain-like_sf"/>
</dbReference>
<keyword evidence="7" id="KW-1185">Reference proteome</keyword>
<dbReference type="InterPro" id="IPR047640">
    <property type="entry name" value="RpiR-like"/>
</dbReference>
<dbReference type="GO" id="GO:1901135">
    <property type="term" value="P:carbohydrate derivative metabolic process"/>
    <property type="evidence" value="ECO:0007669"/>
    <property type="project" value="InterPro"/>
</dbReference>
<dbReference type="EMBL" id="MZGT01000011">
    <property type="protein sequence ID" value="OPJ64726.1"/>
    <property type="molecule type" value="Genomic_DNA"/>
</dbReference>
<evidence type="ECO:0000313" key="7">
    <source>
        <dbReference type="Proteomes" id="UP000191056"/>
    </source>
</evidence>
<name>A0A1V4IXP9_9CLOT</name>
<dbReference type="GO" id="GO:0003700">
    <property type="term" value="F:DNA-binding transcription factor activity"/>
    <property type="evidence" value="ECO:0007669"/>
    <property type="project" value="InterPro"/>
</dbReference>
<dbReference type="PANTHER" id="PTHR30514">
    <property type="entry name" value="GLUCOKINASE"/>
    <property type="match status" value="1"/>
</dbReference>
<dbReference type="InterPro" id="IPR000281">
    <property type="entry name" value="HTH_RpiR"/>
</dbReference>
<dbReference type="PROSITE" id="PS51071">
    <property type="entry name" value="HTH_RPIR"/>
    <property type="match status" value="1"/>
</dbReference>
<evidence type="ECO:0000259" key="5">
    <source>
        <dbReference type="PROSITE" id="PS51464"/>
    </source>
</evidence>
<dbReference type="GO" id="GO:0003677">
    <property type="term" value="F:DNA binding"/>
    <property type="evidence" value="ECO:0007669"/>
    <property type="project" value="UniProtKB-KW"/>
</dbReference>
<dbReference type="STRING" id="225345.CLCHR_10790"/>
<comment type="caution">
    <text evidence="6">The sequence shown here is derived from an EMBL/GenBank/DDBJ whole genome shotgun (WGS) entry which is preliminary data.</text>
</comment>
<accession>A0A1V4IXP9</accession>
<dbReference type="GO" id="GO:0097367">
    <property type="term" value="F:carbohydrate derivative binding"/>
    <property type="evidence" value="ECO:0007669"/>
    <property type="project" value="InterPro"/>
</dbReference>
<evidence type="ECO:0000256" key="3">
    <source>
        <dbReference type="ARBA" id="ARBA00023163"/>
    </source>
</evidence>
<gene>
    <name evidence="6" type="primary">ybbH_1</name>
    <name evidence="6" type="ORF">CLCHR_10790</name>
</gene>
<dbReference type="Pfam" id="PF01380">
    <property type="entry name" value="SIS"/>
    <property type="match status" value="1"/>
</dbReference>
<dbReference type="InterPro" id="IPR046348">
    <property type="entry name" value="SIS_dom_sf"/>
</dbReference>
<keyword evidence="2" id="KW-0238">DNA-binding</keyword>
<reference evidence="6 7" key="1">
    <citation type="submission" date="2017-03" db="EMBL/GenBank/DDBJ databases">
        <title>Genome sequence of Clostridium chromiireducens DSM 23318.</title>
        <authorList>
            <person name="Poehlein A."/>
            <person name="Daniel R."/>
        </authorList>
    </citation>
    <scope>NUCLEOTIDE SEQUENCE [LARGE SCALE GENOMIC DNA]</scope>
    <source>
        <strain evidence="6 7">DSM 23318</strain>
    </source>
</reference>
<dbReference type="SUPFAM" id="SSF46689">
    <property type="entry name" value="Homeodomain-like"/>
    <property type="match status" value="1"/>
</dbReference>
<sequence>MLNYLKNSCLLQISDRYDSFSSKERIIADFILKNPTKVLYYTIEDFATELNVSDATVFRFVKKLGYSGYQYFKVSLAGEVTNNLNENKKNSIDASSNAYKYMTDLYANNIQETSNKLDTSLLDRIAKTMMGAKKIAFLGLGSSGELALNSYNKFIDTGLFCICNADYHMQLKLTSQLSSDDLALVFCNSGMNRDTIALVDILKDHNVPIIGLSSNPNSPFAKMVNEFIYTYPINPKTVIEKLSSYISQITIIDYLYLRILANGKHIDINLMKQNKTIQSRKYTVEEQK</sequence>
<dbReference type="Pfam" id="PF01418">
    <property type="entry name" value="HTH_6"/>
    <property type="match status" value="1"/>
</dbReference>
<evidence type="ECO:0000256" key="2">
    <source>
        <dbReference type="ARBA" id="ARBA00023125"/>
    </source>
</evidence>
<evidence type="ECO:0000313" key="6">
    <source>
        <dbReference type="EMBL" id="OPJ64726.1"/>
    </source>
</evidence>
<dbReference type="Proteomes" id="UP000191056">
    <property type="component" value="Unassembled WGS sequence"/>
</dbReference>
<dbReference type="AlphaFoldDB" id="A0A1V4IXP9"/>
<feature type="domain" description="HTH rpiR-type" evidence="4">
    <location>
        <begin position="7"/>
        <end position="83"/>
    </location>
</feature>
<evidence type="ECO:0000259" key="4">
    <source>
        <dbReference type="PROSITE" id="PS51071"/>
    </source>
</evidence>
<feature type="domain" description="SIS" evidence="5">
    <location>
        <begin position="125"/>
        <end position="265"/>
    </location>
</feature>